<comment type="caution">
    <text evidence="1">The sequence shown here is derived from an EMBL/GenBank/DDBJ whole genome shotgun (WGS) entry which is preliminary data.</text>
</comment>
<protein>
    <submittedName>
        <fullName evidence="1">Uncharacterized protein</fullName>
    </submittedName>
</protein>
<proteinExistence type="predicted"/>
<evidence type="ECO:0000313" key="2">
    <source>
        <dbReference type="Proteomes" id="UP000835052"/>
    </source>
</evidence>
<keyword evidence="2" id="KW-1185">Reference proteome</keyword>
<dbReference type="Proteomes" id="UP000835052">
    <property type="component" value="Unassembled WGS sequence"/>
</dbReference>
<accession>A0A8S1H3F6</accession>
<reference evidence="1" key="1">
    <citation type="submission" date="2020-10" db="EMBL/GenBank/DDBJ databases">
        <authorList>
            <person name="Kikuchi T."/>
        </authorList>
    </citation>
    <scope>NUCLEOTIDE SEQUENCE</scope>
    <source>
        <strain evidence="1">NKZ352</strain>
    </source>
</reference>
<dbReference type="EMBL" id="CAJGYM010000007">
    <property type="protein sequence ID" value="CAD6187950.1"/>
    <property type="molecule type" value="Genomic_DNA"/>
</dbReference>
<organism evidence="1 2">
    <name type="scientific">Caenorhabditis auriculariae</name>
    <dbReference type="NCBI Taxonomy" id="2777116"/>
    <lineage>
        <taxon>Eukaryota</taxon>
        <taxon>Metazoa</taxon>
        <taxon>Ecdysozoa</taxon>
        <taxon>Nematoda</taxon>
        <taxon>Chromadorea</taxon>
        <taxon>Rhabditida</taxon>
        <taxon>Rhabditina</taxon>
        <taxon>Rhabditomorpha</taxon>
        <taxon>Rhabditoidea</taxon>
        <taxon>Rhabditidae</taxon>
        <taxon>Peloderinae</taxon>
        <taxon>Caenorhabditis</taxon>
    </lineage>
</organism>
<name>A0A8S1H3F6_9PELO</name>
<evidence type="ECO:0000313" key="1">
    <source>
        <dbReference type="EMBL" id="CAD6187950.1"/>
    </source>
</evidence>
<sequence length="92" mass="10710">MMVVKLATLGFWRGTSSRRRSVGSDELVRGGQKTSRRRRTDIVSRIDSAVLIDDMGDTHVYDYFNDRKPCLPRRIKNRQCQKTQHPFSKRGL</sequence>
<dbReference type="AlphaFoldDB" id="A0A8S1H3F6"/>
<gene>
    <name evidence="1" type="ORF">CAUJ_LOCUS3869</name>
</gene>